<sequence>MSKRFLRGLILSIEYLALIGSIILIVHSIKNSNWEVTAAALAVIAAIIANFNSQRISWKQEDEYEADIEINFDLKTISRKVLLVIENTGGSRAYKVNFTITPELKVIKNEIIKNGNLNFIDKKERIQYNVSDTADMFTQNLNGERPKDYTVEYSFSQTENGRLVKKQKTISMEQYRMTTSPDSDLEDFYIKNSNISDKLDKLEKAILQIRK</sequence>
<organism evidence="3 5">
    <name type="scientific">Chryseobacterium balustinum</name>
    <dbReference type="NCBI Taxonomy" id="246"/>
    <lineage>
        <taxon>Bacteria</taxon>
        <taxon>Pseudomonadati</taxon>
        <taxon>Bacteroidota</taxon>
        <taxon>Flavobacteriia</taxon>
        <taxon>Flavobacteriales</taxon>
        <taxon>Weeksellaceae</taxon>
        <taxon>Chryseobacterium group</taxon>
        <taxon>Chryseobacterium</taxon>
    </lineage>
</organism>
<proteinExistence type="predicted"/>
<dbReference type="RefSeq" id="WP_079467180.1">
    <property type="nucleotide sequence ID" value="NZ_FUZE01000039.1"/>
</dbReference>
<name>A0AAX2IR14_9FLAO</name>
<dbReference type="Proteomes" id="UP000251937">
    <property type="component" value="Unassembled WGS sequence"/>
</dbReference>
<evidence type="ECO:0000313" key="3">
    <source>
        <dbReference type="EMBL" id="SQA92561.1"/>
    </source>
</evidence>
<evidence type="ECO:0000313" key="5">
    <source>
        <dbReference type="Proteomes" id="UP000251937"/>
    </source>
</evidence>
<evidence type="ECO:0000313" key="2">
    <source>
        <dbReference type="EMBL" id="SKC12248.1"/>
    </source>
</evidence>
<dbReference type="Proteomes" id="UP000190669">
    <property type="component" value="Unassembled WGS sequence"/>
</dbReference>
<gene>
    <name evidence="3" type="ORF">NCTC11212_04134</name>
    <name evidence="2" type="ORF">SAMN05421800_1394</name>
</gene>
<keyword evidence="4" id="KW-1185">Reference proteome</keyword>
<dbReference type="AlphaFoldDB" id="A0AAX2IR14"/>
<keyword evidence="1" id="KW-0472">Membrane</keyword>
<evidence type="ECO:0000256" key="1">
    <source>
        <dbReference type="SAM" id="Phobius"/>
    </source>
</evidence>
<evidence type="ECO:0000313" key="4">
    <source>
        <dbReference type="Proteomes" id="UP000190669"/>
    </source>
</evidence>
<accession>A0AAX2IR14</accession>
<feature type="transmembrane region" description="Helical" evidence="1">
    <location>
        <begin position="34"/>
        <end position="51"/>
    </location>
</feature>
<dbReference type="EMBL" id="UAVR01000024">
    <property type="protein sequence ID" value="SQA92561.1"/>
    <property type="molecule type" value="Genomic_DNA"/>
</dbReference>
<keyword evidence="1" id="KW-0812">Transmembrane</keyword>
<reference evidence="3 5" key="2">
    <citation type="submission" date="2018-06" db="EMBL/GenBank/DDBJ databases">
        <authorList>
            <consortium name="Pathogen Informatics"/>
            <person name="Doyle S."/>
        </authorList>
    </citation>
    <scope>NUCLEOTIDE SEQUENCE [LARGE SCALE GENOMIC DNA]</scope>
    <source>
        <strain evidence="3 5">NCTC11212</strain>
    </source>
</reference>
<feature type="transmembrane region" description="Helical" evidence="1">
    <location>
        <begin position="9"/>
        <end position="28"/>
    </location>
</feature>
<comment type="caution">
    <text evidence="3">The sequence shown here is derived from an EMBL/GenBank/DDBJ whole genome shotgun (WGS) entry which is preliminary data.</text>
</comment>
<dbReference type="EMBL" id="FUZE01000039">
    <property type="protein sequence ID" value="SKC12248.1"/>
    <property type="molecule type" value="Genomic_DNA"/>
</dbReference>
<evidence type="ECO:0008006" key="6">
    <source>
        <dbReference type="Google" id="ProtNLM"/>
    </source>
</evidence>
<keyword evidence="1" id="KW-1133">Transmembrane helix</keyword>
<reference evidence="2 4" key="1">
    <citation type="submission" date="2017-02" db="EMBL/GenBank/DDBJ databases">
        <authorList>
            <person name="Varghese N."/>
            <person name="Submissions S."/>
        </authorList>
    </citation>
    <scope>NUCLEOTIDE SEQUENCE [LARGE SCALE GENOMIC DNA]</scope>
    <source>
        <strain evidence="2 4">DSM 16775</strain>
    </source>
</reference>
<protein>
    <recommendedName>
        <fullName evidence="6">SMODS-associating 2TM beta-strand rich effector domain-containing protein</fullName>
    </recommendedName>
</protein>